<feature type="compositionally biased region" description="Polar residues" evidence="1">
    <location>
        <begin position="271"/>
        <end position="285"/>
    </location>
</feature>
<gene>
    <name evidence="2" type="ORF">CLUP02_01086</name>
</gene>
<reference evidence="2" key="1">
    <citation type="journal article" date="2021" name="Mol. Plant Microbe Interact.">
        <title>Complete Genome Sequence of the Plant-Pathogenic Fungus Colletotrichum lupini.</title>
        <authorList>
            <person name="Baroncelli R."/>
            <person name="Pensec F."/>
            <person name="Da Lio D."/>
            <person name="Boufleur T."/>
            <person name="Vicente I."/>
            <person name="Sarrocco S."/>
            <person name="Picot A."/>
            <person name="Baraldi E."/>
            <person name="Sukno S."/>
            <person name="Thon M."/>
            <person name="Le Floch G."/>
        </authorList>
    </citation>
    <scope>NUCLEOTIDE SEQUENCE</scope>
    <source>
        <strain evidence="2">IMI 504893</strain>
    </source>
</reference>
<dbReference type="KEGG" id="clup:CLUP02_01086"/>
<feature type="region of interest" description="Disordered" evidence="1">
    <location>
        <begin position="26"/>
        <end position="58"/>
    </location>
</feature>
<dbReference type="Proteomes" id="UP000830671">
    <property type="component" value="Chromosome 1"/>
</dbReference>
<feature type="region of interest" description="Disordered" evidence="1">
    <location>
        <begin position="895"/>
        <end position="939"/>
    </location>
</feature>
<dbReference type="RefSeq" id="XP_049136085.1">
    <property type="nucleotide sequence ID" value="XM_049280128.1"/>
</dbReference>
<evidence type="ECO:0000256" key="1">
    <source>
        <dbReference type="SAM" id="MobiDB-lite"/>
    </source>
</evidence>
<evidence type="ECO:0000313" key="2">
    <source>
        <dbReference type="EMBL" id="UQC74435.1"/>
    </source>
</evidence>
<evidence type="ECO:0000313" key="3">
    <source>
        <dbReference type="Proteomes" id="UP000830671"/>
    </source>
</evidence>
<accession>A0A9Q8W9K9</accession>
<organism evidence="2 3">
    <name type="scientific">Colletotrichum lupini</name>
    <dbReference type="NCBI Taxonomy" id="145971"/>
    <lineage>
        <taxon>Eukaryota</taxon>
        <taxon>Fungi</taxon>
        <taxon>Dikarya</taxon>
        <taxon>Ascomycota</taxon>
        <taxon>Pezizomycotina</taxon>
        <taxon>Sordariomycetes</taxon>
        <taxon>Hypocreomycetidae</taxon>
        <taxon>Glomerellales</taxon>
        <taxon>Glomerellaceae</taxon>
        <taxon>Colletotrichum</taxon>
        <taxon>Colletotrichum acutatum species complex</taxon>
    </lineage>
</organism>
<feature type="region of interest" description="Disordered" evidence="1">
    <location>
        <begin position="1430"/>
        <end position="1457"/>
    </location>
</feature>
<sequence length="1541" mass="171259">MRYLTPGLSLTHKYMGRICGTAGQTMWNGRYRGSSGEKGEGGVRSPPAENGNGQVGKQEKVTFNPMGGWIWLEGGSTVVFSSLGSQSAPPPTGRELDVGADAGVPGGILRNRVKGTRLRPMDELPASYSKSQRLLLLHVSSRASQYGRIHQYCILALVSLRTSKWIAPAGIPYRSESDFGSLFPKWAKFASSLPGLCYHTIQIHETSNMMMKYTGRQGGNCHFPILQTIAQTLEEHKELQPHDALSIKESPQLCRTNFDASQRYGREKGQRVTSDQVPCVQSSPRLSGAPQGFSYSTPYLRGLGSTLCIDSRMTAAMMSELKVHYLGRTKNTARSLERPPQHVFHPAAGRSRRHGIKWMVLAYLSAYLAALAKTPACVGNITPRGAHQTMYFVIAILTDFTHGSKQKKHVAFGYTMICTSCICPPFPVPPETVLSTLKSLLQSPGPGSYEIAICDNHSLSANPVSSMPRCGRDQEGCGWGRHYPSKPNPSPAENEMRYPNLQGRPPASIASSRLQLEGQYQVSIDPNERHHFLPSPYHNYHPLTIITTTTTTQNQTLRARQDPASRAGWIMLLPRCSVLSFCFNSSSLAYPETTSETGGTLTEPKVPKLPVPGPIGSCVAFPGVVLNLDQPWASSTILEADWPRNCAWLSSLRARALWYCERAAFAQALLLPVSYRGVMMASATHPMNLAFPPLKAGRHLNQSPGIAEDSNRPDGALLFQRRRFFAIISTIRARRLGQTRSSHSPPNDHPSKMAVSSVPRGLVDNRVKIRSRQAPHCSWLEALEMLITCRNNLHHQRKNSTDWIIKIQQACAAHCAVSEGLNNHENRFVTALRSFLSPICSACCHGRLGQFDLQLLNIKWPISEEVGVFTPNSPQIVRFTARCSRLPSPLDITANDFSTGEKGSWRPWTGPTRAQPASHTRPRDKASSKSPEFPLPTPAPDPNPDDDVCFYHVVVAFQWNKTRVLPNVKEKCMQPPTPVAQSALSTGSSFFRARISISGYNWVAFSSETRHSYRHMLKIVFNRAWDYFIRLSPRSLLYSSVLKTRSEQGLGGDSQRRNVDLVTSRHPHLQTLPTLIANTPVDGALQRASYSGHSDDGLLLPHNRFLTSFQTNEFVDGGLSERTAVPTFQQNRYPSSLIEHLNVVDPTVFSTSTGSPTPYTTTCDLRPRPISMNVEDVTSTLVSRRIAKLLELWCTFRLIFKLLRFFFNKQIAAHGDWFRGTTHPKPKKNPTTEIYPQTVMSHNASMDAQWDGYTIVLQALVTVYRIRAAPCRPFRFPSSTVPAHTGTKSAAGNSAQYGMSWDNTSFNLELNREEVEVVVVRILRPGSRKKPLLPGRGWKSKTQPRDTWTPSCCSFQSVRVVVESSLWSISSSDLLLYFTRRSLGSGGLSVWAYAPITSDIMPFEAGDPEAPSKFWMGTLWKNLVSREGRANNSTQSQISTQRSNPTQEKKHQLGKSARTGAMGAALVPVLQRVPRMGDEPRHILIKNTHTKTTIRTDLRLFTVISCSLCGEHGVLIPRIIHTLLSRLRILDILQGTRHGRR</sequence>
<feature type="region of interest" description="Disordered" evidence="1">
    <location>
        <begin position="265"/>
        <end position="287"/>
    </location>
</feature>
<proteinExistence type="predicted"/>
<dbReference type="GeneID" id="73335138"/>
<dbReference type="EMBL" id="CP019471">
    <property type="protein sequence ID" value="UQC74435.1"/>
    <property type="molecule type" value="Genomic_DNA"/>
</dbReference>
<protein>
    <submittedName>
        <fullName evidence="2">Uncharacterized protein</fullName>
    </submittedName>
</protein>
<keyword evidence="3" id="KW-1185">Reference proteome</keyword>
<name>A0A9Q8W9K9_9PEZI</name>
<feature type="compositionally biased region" description="Polar residues" evidence="1">
    <location>
        <begin position="1430"/>
        <end position="1446"/>
    </location>
</feature>
<feature type="region of interest" description="Disordered" evidence="1">
    <location>
        <begin position="737"/>
        <end position="756"/>
    </location>
</feature>